<name>A0A0D1JVS1_9MYCO</name>
<evidence type="ECO:0000259" key="4">
    <source>
        <dbReference type="SMART" id="SM00796"/>
    </source>
</evidence>
<dbReference type="OrthoDB" id="9778567at2"/>
<dbReference type="Gene3D" id="2.40.100.10">
    <property type="entry name" value="Cyclophilin-like"/>
    <property type="match status" value="1"/>
</dbReference>
<protein>
    <submittedName>
        <fullName evidence="5">Allophanate hydrolase</fullName>
    </submittedName>
</protein>
<dbReference type="GO" id="GO:0016787">
    <property type="term" value="F:hydrolase activity"/>
    <property type="evidence" value="ECO:0007669"/>
    <property type="project" value="UniProtKB-KW"/>
</dbReference>
<comment type="caution">
    <text evidence="5">The sequence shown here is derived from an EMBL/GenBank/DDBJ whole genome shotgun (WGS) entry which is preliminary data.</text>
</comment>
<organism evidence="5 6">
    <name type="scientific">Mycolicibacterium llatzerense</name>
    <dbReference type="NCBI Taxonomy" id="280871"/>
    <lineage>
        <taxon>Bacteria</taxon>
        <taxon>Bacillati</taxon>
        <taxon>Actinomycetota</taxon>
        <taxon>Actinomycetes</taxon>
        <taxon>Mycobacteriales</taxon>
        <taxon>Mycobacteriaceae</taxon>
        <taxon>Mycolicibacterium</taxon>
    </lineage>
</organism>
<dbReference type="InterPro" id="IPR029000">
    <property type="entry name" value="Cyclophilin-like_dom_sf"/>
</dbReference>
<keyword evidence="3" id="KW-0067">ATP-binding</keyword>
<dbReference type="Gene3D" id="3.30.1360.40">
    <property type="match status" value="1"/>
</dbReference>
<keyword evidence="6" id="KW-1185">Reference proteome</keyword>
<dbReference type="EMBL" id="JXST01000015">
    <property type="protein sequence ID" value="KIU16654.1"/>
    <property type="molecule type" value="Genomic_DNA"/>
</dbReference>
<sequence>MTVTVQDVDTAKSPTLDSIRDYGDQALLLELNSTAEVLAWTDTLRAAHLPGVLDIVPASRTILIKLAAPRYQIPTGQRLSKLHLAASDNTEASTSQEPDVIIDVVYDGMDLDEVSTLTGLAPNEVIAAHTGSLWRVVFGGFTPGFAYLVGGDERLQVPRRSEPRTRVPAGSVALAGEFGGVYPRETPGGWQLIGRTDARLWDIEREQPALLIPGMCVQFRAIG</sequence>
<dbReference type="InterPro" id="IPR010016">
    <property type="entry name" value="PxpB"/>
</dbReference>
<dbReference type="Proteomes" id="UP000032221">
    <property type="component" value="Unassembled WGS sequence"/>
</dbReference>
<reference evidence="5 6" key="1">
    <citation type="submission" date="2015-01" db="EMBL/GenBank/DDBJ databases">
        <title>Genome sequence of Mycobacterium llatzerense and Mycobacterium immunogenum recovered from brain abscess.</title>
        <authorList>
            <person name="Greninger A.L."/>
            <person name="Langelier C."/>
            <person name="Cunningham G."/>
            <person name="Chiu C.Y."/>
            <person name="Miller S."/>
        </authorList>
    </citation>
    <scope>NUCLEOTIDE SEQUENCE [LARGE SCALE GENOMIC DNA]</scope>
    <source>
        <strain evidence="5 6">CLUC14</strain>
    </source>
</reference>
<dbReference type="SMART" id="SM00796">
    <property type="entry name" value="AHS1"/>
    <property type="match status" value="1"/>
</dbReference>
<dbReference type="InterPro" id="IPR003833">
    <property type="entry name" value="CT_C_D"/>
</dbReference>
<dbReference type="PANTHER" id="PTHR34698">
    <property type="entry name" value="5-OXOPROLINASE SUBUNIT B"/>
    <property type="match status" value="1"/>
</dbReference>
<gene>
    <name evidence="5" type="ORF">TL10_12430</name>
</gene>
<proteinExistence type="predicted"/>
<dbReference type="Pfam" id="PF02682">
    <property type="entry name" value="CT_C_D"/>
    <property type="match status" value="1"/>
</dbReference>
<feature type="domain" description="Carboxyltransferase" evidence="4">
    <location>
        <begin position="17"/>
        <end position="211"/>
    </location>
</feature>
<keyword evidence="1" id="KW-0547">Nucleotide-binding</keyword>
<dbReference type="STRING" id="280871.TL10_12430"/>
<evidence type="ECO:0000313" key="5">
    <source>
        <dbReference type="EMBL" id="KIU16654.1"/>
    </source>
</evidence>
<dbReference type="AlphaFoldDB" id="A0A0D1JVS1"/>
<keyword evidence="2 5" id="KW-0378">Hydrolase</keyword>
<accession>A0A0D1JVS1</accession>
<dbReference type="PANTHER" id="PTHR34698:SF2">
    <property type="entry name" value="5-OXOPROLINASE SUBUNIT B"/>
    <property type="match status" value="1"/>
</dbReference>
<dbReference type="PATRIC" id="fig|280871.6.peg.2577"/>
<dbReference type="SUPFAM" id="SSF160467">
    <property type="entry name" value="PH0987 N-terminal domain-like"/>
    <property type="match status" value="1"/>
</dbReference>
<dbReference type="SUPFAM" id="SSF50891">
    <property type="entry name" value="Cyclophilin-like"/>
    <property type="match status" value="1"/>
</dbReference>
<evidence type="ECO:0000256" key="2">
    <source>
        <dbReference type="ARBA" id="ARBA00022801"/>
    </source>
</evidence>
<evidence type="ECO:0000313" key="6">
    <source>
        <dbReference type="Proteomes" id="UP000032221"/>
    </source>
</evidence>
<evidence type="ECO:0000256" key="3">
    <source>
        <dbReference type="ARBA" id="ARBA00022840"/>
    </source>
</evidence>
<dbReference type="GO" id="GO:0005524">
    <property type="term" value="F:ATP binding"/>
    <property type="evidence" value="ECO:0007669"/>
    <property type="project" value="UniProtKB-KW"/>
</dbReference>
<dbReference type="RefSeq" id="WP_043985895.1">
    <property type="nucleotide sequence ID" value="NZ_JXST01000015.1"/>
</dbReference>
<evidence type="ECO:0000256" key="1">
    <source>
        <dbReference type="ARBA" id="ARBA00022741"/>
    </source>
</evidence>